<gene>
    <name evidence="5" type="ORF">E0L32_003426</name>
</gene>
<dbReference type="PANTHER" id="PTHR24096:SF149">
    <property type="entry name" value="AMP-BINDING DOMAIN-CONTAINING PROTEIN-RELATED"/>
    <property type="match status" value="1"/>
</dbReference>
<dbReference type="InterPro" id="IPR045851">
    <property type="entry name" value="AMP-bd_C_sf"/>
</dbReference>
<feature type="domain" description="AMP-binding enzyme C-terminal" evidence="4">
    <location>
        <begin position="450"/>
        <end position="532"/>
    </location>
</feature>
<evidence type="ECO:0000313" key="5">
    <source>
        <dbReference type="EMBL" id="TPX16864.1"/>
    </source>
</evidence>
<evidence type="ECO:0000259" key="4">
    <source>
        <dbReference type="Pfam" id="PF13193"/>
    </source>
</evidence>
<evidence type="ECO:0000313" key="6">
    <source>
        <dbReference type="Proteomes" id="UP000319257"/>
    </source>
</evidence>
<evidence type="ECO:0008006" key="7">
    <source>
        <dbReference type="Google" id="ProtNLM"/>
    </source>
</evidence>
<dbReference type="InterPro" id="IPR000873">
    <property type="entry name" value="AMP-dep_synth/lig_dom"/>
</dbReference>
<dbReference type="GeneID" id="41970873"/>
<dbReference type="InterPro" id="IPR025110">
    <property type="entry name" value="AMP-bd_C"/>
</dbReference>
<dbReference type="STRING" id="1093900.A0A507BDS0"/>
<dbReference type="InParanoid" id="A0A507BDS0"/>
<dbReference type="InterPro" id="IPR020845">
    <property type="entry name" value="AMP-binding_CS"/>
</dbReference>
<comment type="similarity">
    <text evidence="1">Belongs to the ATP-dependent AMP-binding enzyme family.</text>
</comment>
<dbReference type="Gene3D" id="3.30.300.30">
    <property type="match status" value="1"/>
</dbReference>
<keyword evidence="6" id="KW-1185">Reference proteome</keyword>
<dbReference type="AlphaFoldDB" id="A0A507BDS0"/>
<dbReference type="RefSeq" id="XP_030998575.1">
    <property type="nucleotide sequence ID" value="XM_031137725.1"/>
</dbReference>
<dbReference type="EMBL" id="SKBQ01000015">
    <property type="protein sequence ID" value="TPX16864.1"/>
    <property type="molecule type" value="Genomic_DNA"/>
</dbReference>
<reference evidence="5 6" key="1">
    <citation type="submission" date="2019-06" db="EMBL/GenBank/DDBJ databases">
        <title>Draft genome sequence of the filamentous fungus Phialemoniopsis curvata isolated from diesel fuel.</title>
        <authorList>
            <person name="Varaljay V.A."/>
            <person name="Lyon W.J."/>
            <person name="Crouch A.L."/>
            <person name="Drake C.E."/>
            <person name="Hollomon J.M."/>
            <person name="Nadeau L.J."/>
            <person name="Nunn H.S."/>
            <person name="Stevenson B.S."/>
            <person name="Bojanowski C.L."/>
            <person name="Crookes-Goodson W.J."/>
        </authorList>
    </citation>
    <scope>NUCLEOTIDE SEQUENCE [LARGE SCALE GENOMIC DNA]</scope>
    <source>
        <strain evidence="5 6">D216</strain>
    </source>
</reference>
<dbReference type="GO" id="GO:0019748">
    <property type="term" value="P:secondary metabolic process"/>
    <property type="evidence" value="ECO:0007669"/>
    <property type="project" value="TreeGrafter"/>
</dbReference>
<dbReference type="InterPro" id="IPR042099">
    <property type="entry name" value="ANL_N_sf"/>
</dbReference>
<dbReference type="SUPFAM" id="SSF56801">
    <property type="entry name" value="Acetyl-CoA synthetase-like"/>
    <property type="match status" value="1"/>
</dbReference>
<feature type="domain" description="AMP-dependent synthetase/ligase" evidence="3">
    <location>
        <begin position="33"/>
        <end position="399"/>
    </location>
</feature>
<keyword evidence="2" id="KW-0436">Ligase</keyword>
<sequence>MIYTSPFGDLNVPTGLSLSQFIARNNPDDVSSDRVIASDFDNPGRSLTFGELRKRAAQGAASLRYAFGMGEGDVVCIYGQNSVNWLLLCHCVMWGGGCFCAINPLATPYELQHYFEIAQPTIIAMDGGMVQRVEQALKTVKLSRTPRIVVIEGSDHQQHTTLPKFPKDFIRFQARSVAPFDLSKRDNRKVAVGMCFSSGTSGRPKAVVLSHYNLIAYLLSMRITNPFIHSAHMREVFFPPFAHIYGLVSAVLLSSYCGSYIVAMKNFDFLAYLKRCADIRATVLRLVPALAVRMTKDPEVLKLDLKSVHTLAVSGASLSTETVKDLQKILDPSASVLNGYGMTEGSISMLRETQSHRAGSLGKPVAGVSIRVVDDDFNDVPEGQDGECLFKGPTVFLEYRGNPEETSNTFKDGWLRTGDIVRVDEDGYFWMTGRKKELIKYKGNQVPPAELESVLLSHPHVDEAGVVGVYDEKQETELPVGAVVLGPAVKEEHIHTTLADIMRHVDERVAPYKRLRGGLFHLPALPKGSTGKLVRREIPAKLAEHAKKQTSQPKL</sequence>
<organism evidence="5 6">
    <name type="scientific">Thyridium curvatum</name>
    <dbReference type="NCBI Taxonomy" id="1093900"/>
    <lineage>
        <taxon>Eukaryota</taxon>
        <taxon>Fungi</taxon>
        <taxon>Dikarya</taxon>
        <taxon>Ascomycota</taxon>
        <taxon>Pezizomycotina</taxon>
        <taxon>Sordariomycetes</taxon>
        <taxon>Sordariomycetidae</taxon>
        <taxon>Thyridiales</taxon>
        <taxon>Thyridiaceae</taxon>
        <taxon>Thyridium</taxon>
    </lineage>
</organism>
<dbReference type="GO" id="GO:0016405">
    <property type="term" value="F:CoA-ligase activity"/>
    <property type="evidence" value="ECO:0007669"/>
    <property type="project" value="TreeGrafter"/>
</dbReference>
<protein>
    <recommendedName>
        <fullName evidence="7">4-coumarate--CoA ligase</fullName>
    </recommendedName>
</protein>
<evidence type="ECO:0000256" key="2">
    <source>
        <dbReference type="ARBA" id="ARBA00022598"/>
    </source>
</evidence>
<accession>A0A507BDS0</accession>
<dbReference type="Gene3D" id="3.40.50.12780">
    <property type="entry name" value="N-terminal domain of ligase-like"/>
    <property type="match status" value="1"/>
</dbReference>
<proteinExistence type="inferred from homology"/>
<dbReference type="Proteomes" id="UP000319257">
    <property type="component" value="Unassembled WGS sequence"/>
</dbReference>
<dbReference type="OrthoDB" id="1898221at2759"/>
<dbReference type="PANTHER" id="PTHR24096">
    <property type="entry name" value="LONG-CHAIN-FATTY-ACID--COA LIGASE"/>
    <property type="match status" value="1"/>
</dbReference>
<name>A0A507BDS0_9PEZI</name>
<evidence type="ECO:0000259" key="3">
    <source>
        <dbReference type="Pfam" id="PF00501"/>
    </source>
</evidence>
<dbReference type="PROSITE" id="PS00455">
    <property type="entry name" value="AMP_BINDING"/>
    <property type="match status" value="1"/>
</dbReference>
<evidence type="ECO:0000256" key="1">
    <source>
        <dbReference type="ARBA" id="ARBA00006432"/>
    </source>
</evidence>
<comment type="caution">
    <text evidence="5">The sequence shown here is derived from an EMBL/GenBank/DDBJ whole genome shotgun (WGS) entry which is preliminary data.</text>
</comment>
<dbReference type="Pfam" id="PF00501">
    <property type="entry name" value="AMP-binding"/>
    <property type="match status" value="1"/>
</dbReference>
<dbReference type="Pfam" id="PF13193">
    <property type="entry name" value="AMP-binding_C"/>
    <property type="match status" value="1"/>
</dbReference>